<comment type="subcellular location">
    <subcellularLocation>
        <location evidence="1">Endosome</location>
    </subcellularLocation>
</comment>
<keyword evidence="3 6" id="KW-0813">Transport</keyword>
<feature type="compositionally biased region" description="Low complexity" evidence="7">
    <location>
        <begin position="48"/>
        <end position="68"/>
    </location>
</feature>
<feature type="compositionally biased region" description="Pro residues" evidence="7">
    <location>
        <begin position="37"/>
        <end position="47"/>
    </location>
</feature>
<accession>A0A9P9IAR4</accession>
<dbReference type="OrthoDB" id="10260857at2759"/>
<dbReference type="EMBL" id="JAGMWT010000017">
    <property type="protein sequence ID" value="KAH7114483.1"/>
    <property type="molecule type" value="Genomic_DNA"/>
</dbReference>
<dbReference type="GO" id="GO:0006623">
    <property type="term" value="P:protein targeting to vacuole"/>
    <property type="evidence" value="ECO:0007669"/>
    <property type="project" value="TreeGrafter"/>
</dbReference>
<dbReference type="PROSITE" id="PS51314">
    <property type="entry name" value="VPS37_C"/>
    <property type="match status" value="1"/>
</dbReference>
<feature type="domain" description="VPS37 C-terminal" evidence="8">
    <location>
        <begin position="165"/>
        <end position="260"/>
    </location>
</feature>
<feature type="compositionally biased region" description="Polar residues" evidence="7">
    <location>
        <begin position="1"/>
        <end position="16"/>
    </location>
</feature>
<dbReference type="GO" id="GO:0000813">
    <property type="term" value="C:ESCRT I complex"/>
    <property type="evidence" value="ECO:0007669"/>
    <property type="project" value="TreeGrafter"/>
</dbReference>
<evidence type="ECO:0000256" key="3">
    <source>
        <dbReference type="ARBA" id="ARBA00022448"/>
    </source>
</evidence>
<dbReference type="GO" id="GO:0006612">
    <property type="term" value="P:protein targeting to membrane"/>
    <property type="evidence" value="ECO:0007669"/>
    <property type="project" value="TreeGrafter"/>
</dbReference>
<gene>
    <name evidence="9" type="ORF">B0J11DRAFT_137282</name>
</gene>
<evidence type="ECO:0000259" key="8">
    <source>
        <dbReference type="PROSITE" id="PS51314"/>
    </source>
</evidence>
<evidence type="ECO:0000313" key="10">
    <source>
        <dbReference type="Proteomes" id="UP000700596"/>
    </source>
</evidence>
<evidence type="ECO:0000256" key="5">
    <source>
        <dbReference type="ARBA" id="ARBA00022927"/>
    </source>
</evidence>
<keyword evidence="4" id="KW-0967">Endosome</keyword>
<sequence>MAYHSPRQSQNLFQFNPSTPPPPPPKPYSSGPGTPATGPPLPPPPPSQQYNDQQQASSQSTTQNQPQAFTDQPPIEPPHDGWLPDVLKDKTTVDLHHVLQTPELQQAIIHNPDTTHPSIPASTVPMQTLLAHNVALIENLKQIEAHLQHQRESTQSRLLSLRALESQWRTKQAEQDAALREFSPPALYQRLSAAVGEQEALCRGLEESFLEGEGSGGSDTVASEREVAEFVRRLREGRKVAYIRAERKERWDEGRVGGWR</sequence>
<protein>
    <recommendedName>
        <fullName evidence="8">VPS37 C-terminal domain-containing protein</fullName>
    </recommendedName>
</protein>
<proteinExistence type="inferred from homology"/>
<evidence type="ECO:0000313" key="9">
    <source>
        <dbReference type="EMBL" id="KAH7114483.1"/>
    </source>
</evidence>
<dbReference type="InterPro" id="IPR009851">
    <property type="entry name" value="Mod_r"/>
</dbReference>
<name>A0A9P9IAR4_9PLEO</name>
<evidence type="ECO:0000256" key="2">
    <source>
        <dbReference type="ARBA" id="ARBA00007617"/>
    </source>
</evidence>
<dbReference type="GO" id="GO:0043162">
    <property type="term" value="P:ubiquitin-dependent protein catabolic process via the multivesicular body sorting pathway"/>
    <property type="evidence" value="ECO:0007669"/>
    <property type="project" value="UniProtKB-ARBA"/>
</dbReference>
<feature type="region of interest" description="Disordered" evidence="7">
    <location>
        <begin position="1"/>
        <end position="86"/>
    </location>
</feature>
<feature type="compositionally biased region" description="Pro residues" evidence="7">
    <location>
        <begin position="18"/>
        <end position="27"/>
    </location>
</feature>
<evidence type="ECO:0000256" key="6">
    <source>
        <dbReference type="PROSITE-ProRule" id="PRU00646"/>
    </source>
</evidence>
<comment type="similarity">
    <text evidence="2">Belongs to the VPS37 family.</text>
</comment>
<organism evidence="9 10">
    <name type="scientific">Dendryphion nanum</name>
    <dbReference type="NCBI Taxonomy" id="256645"/>
    <lineage>
        <taxon>Eukaryota</taxon>
        <taxon>Fungi</taxon>
        <taxon>Dikarya</taxon>
        <taxon>Ascomycota</taxon>
        <taxon>Pezizomycotina</taxon>
        <taxon>Dothideomycetes</taxon>
        <taxon>Pleosporomycetidae</taxon>
        <taxon>Pleosporales</taxon>
        <taxon>Torulaceae</taxon>
        <taxon>Dendryphion</taxon>
    </lineage>
</organism>
<dbReference type="PANTHER" id="PTHR13678:SF2">
    <property type="entry name" value="VACUOLAR PROTEIN SORTING-ASSOCIATED PROTEIN 37A"/>
    <property type="match status" value="1"/>
</dbReference>
<dbReference type="InterPro" id="IPR037202">
    <property type="entry name" value="ESCRT_assembly_dom"/>
</dbReference>
<dbReference type="Proteomes" id="UP000700596">
    <property type="component" value="Unassembled WGS sequence"/>
</dbReference>
<evidence type="ECO:0000256" key="1">
    <source>
        <dbReference type="ARBA" id="ARBA00004177"/>
    </source>
</evidence>
<reference evidence="9" key="1">
    <citation type="journal article" date="2021" name="Nat. Commun.">
        <title>Genetic determinants of endophytism in the Arabidopsis root mycobiome.</title>
        <authorList>
            <person name="Mesny F."/>
            <person name="Miyauchi S."/>
            <person name="Thiergart T."/>
            <person name="Pickel B."/>
            <person name="Atanasova L."/>
            <person name="Karlsson M."/>
            <person name="Huettel B."/>
            <person name="Barry K.W."/>
            <person name="Haridas S."/>
            <person name="Chen C."/>
            <person name="Bauer D."/>
            <person name="Andreopoulos W."/>
            <person name="Pangilinan J."/>
            <person name="LaButti K."/>
            <person name="Riley R."/>
            <person name="Lipzen A."/>
            <person name="Clum A."/>
            <person name="Drula E."/>
            <person name="Henrissat B."/>
            <person name="Kohler A."/>
            <person name="Grigoriev I.V."/>
            <person name="Martin F.M."/>
            <person name="Hacquard S."/>
        </authorList>
    </citation>
    <scope>NUCLEOTIDE SEQUENCE</scope>
    <source>
        <strain evidence="9">MPI-CAGE-CH-0243</strain>
    </source>
</reference>
<dbReference type="SUPFAM" id="SSF140111">
    <property type="entry name" value="Endosomal sorting complex assembly domain"/>
    <property type="match status" value="1"/>
</dbReference>
<dbReference type="PANTHER" id="PTHR13678">
    <property type="entry name" value="VACUOLAR PROTEIN SORTING-ASSOCIATED PROTEIN 37"/>
    <property type="match status" value="1"/>
</dbReference>
<keyword evidence="10" id="KW-1185">Reference proteome</keyword>
<comment type="caution">
    <text evidence="9">The sequence shown here is derived from an EMBL/GenBank/DDBJ whole genome shotgun (WGS) entry which is preliminary data.</text>
</comment>
<dbReference type="Pfam" id="PF07200">
    <property type="entry name" value="Mod_r"/>
    <property type="match status" value="1"/>
</dbReference>
<evidence type="ECO:0000256" key="7">
    <source>
        <dbReference type="SAM" id="MobiDB-lite"/>
    </source>
</evidence>
<keyword evidence="5 6" id="KW-0653">Protein transport</keyword>
<dbReference type="AlphaFoldDB" id="A0A9P9IAR4"/>
<evidence type="ECO:0000256" key="4">
    <source>
        <dbReference type="ARBA" id="ARBA00022753"/>
    </source>
</evidence>